<proteinExistence type="predicted"/>
<dbReference type="PROSITE" id="PS50968">
    <property type="entry name" value="BIOTINYL_LIPOYL"/>
    <property type="match status" value="1"/>
</dbReference>
<dbReference type="PANTHER" id="PTHR45266:SF3">
    <property type="entry name" value="OXALOACETATE DECARBOXYLASE ALPHA CHAIN"/>
    <property type="match status" value="1"/>
</dbReference>
<dbReference type="GO" id="GO:0016042">
    <property type="term" value="P:lipid catabolic process"/>
    <property type="evidence" value="ECO:0007669"/>
    <property type="project" value="UniProtKB-KW"/>
</dbReference>
<dbReference type="Gene3D" id="3.30.700.30">
    <property type="match status" value="1"/>
</dbReference>
<dbReference type="Pfam" id="PF18140">
    <property type="entry name" value="PCC_BT"/>
    <property type="match status" value="1"/>
</dbReference>
<dbReference type="PANTHER" id="PTHR45266">
    <property type="entry name" value="OXALOACETATE DECARBOXYLASE ALPHA CHAIN"/>
    <property type="match status" value="1"/>
</dbReference>
<keyword evidence="5" id="KW-0464">Manganese</keyword>
<accession>A0A7D9EG99</accession>
<keyword evidence="6" id="KW-0092">Biotin</keyword>
<evidence type="ECO:0000256" key="7">
    <source>
        <dbReference type="ARBA" id="ARBA00049495"/>
    </source>
</evidence>
<organism evidence="8 9">
    <name type="scientific">Paramuricea clavata</name>
    <name type="common">Red gorgonian</name>
    <name type="synonym">Violescent sea-whip</name>
    <dbReference type="NCBI Taxonomy" id="317549"/>
    <lineage>
        <taxon>Eukaryota</taxon>
        <taxon>Metazoa</taxon>
        <taxon>Cnidaria</taxon>
        <taxon>Anthozoa</taxon>
        <taxon>Octocorallia</taxon>
        <taxon>Malacalcyonacea</taxon>
        <taxon>Plexauridae</taxon>
        <taxon>Paramuricea</taxon>
    </lineage>
</organism>
<evidence type="ECO:0000256" key="2">
    <source>
        <dbReference type="ARBA" id="ARBA00013050"/>
    </source>
</evidence>
<sequence>MSLGPSSEALDPDKWTVFVLLDEQRHKVEVEILDKSYRMNIDGTELEFECASNLASHLVETKINGKEVILQSLARSGQHLQLQHYGSKFNVTVIDEAQNEYSKHMLEKPKEDLTPFLDSPMPGTVISVSCEPGQEVVEGEEVCVVEAMKMQNSLCVQKSGKVKKVNCKPGDKIQEGDRLIELE</sequence>
<evidence type="ECO:0000256" key="1">
    <source>
        <dbReference type="ARBA" id="ARBA00005060"/>
    </source>
</evidence>
<name>A0A7D9EG99_PARCT</name>
<keyword evidence="4" id="KW-0443">Lipid metabolism</keyword>
<evidence type="ECO:0000313" key="9">
    <source>
        <dbReference type="Proteomes" id="UP001152795"/>
    </source>
</evidence>
<keyword evidence="4" id="KW-0442">Lipid degradation</keyword>
<dbReference type="UniPathway" id="UPA00945">
    <property type="reaction ID" value="UER00908"/>
</dbReference>
<dbReference type="EMBL" id="CACRXK020006077">
    <property type="protein sequence ID" value="CAB4008285.1"/>
    <property type="molecule type" value="Genomic_DNA"/>
</dbReference>
<dbReference type="CDD" id="cd06850">
    <property type="entry name" value="biotinyl_domain"/>
    <property type="match status" value="1"/>
</dbReference>
<dbReference type="InterPro" id="IPR041265">
    <property type="entry name" value="PCC_BT"/>
</dbReference>
<evidence type="ECO:0000256" key="5">
    <source>
        <dbReference type="ARBA" id="ARBA00023211"/>
    </source>
</evidence>
<dbReference type="Proteomes" id="UP001152795">
    <property type="component" value="Unassembled WGS sequence"/>
</dbReference>
<comment type="caution">
    <text evidence="8">The sequence shown here is derived from an EMBL/GenBank/DDBJ whole genome shotgun (WGS) entry which is preliminary data.</text>
</comment>
<dbReference type="InterPro" id="IPR050709">
    <property type="entry name" value="Biotin_Carboxyl_Carrier/Decarb"/>
</dbReference>
<evidence type="ECO:0000256" key="4">
    <source>
        <dbReference type="ARBA" id="ARBA00022963"/>
    </source>
</evidence>
<dbReference type="Pfam" id="PF00364">
    <property type="entry name" value="Biotin_lipoyl"/>
    <property type="match status" value="1"/>
</dbReference>
<dbReference type="Gene3D" id="2.40.50.100">
    <property type="match status" value="1"/>
</dbReference>
<dbReference type="EC" id="6.4.1.3" evidence="2"/>
<evidence type="ECO:0000256" key="3">
    <source>
        <dbReference type="ARBA" id="ARBA00022842"/>
    </source>
</evidence>
<dbReference type="InterPro" id="IPR001882">
    <property type="entry name" value="Biotin_BS"/>
</dbReference>
<dbReference type="FunFam" id="2.40.50.100:FF:000003">
    <property type="entry name" value="Acetyl-CoA carboxylase biotin carboxyl carrier protein"/>
    <property type="match status" value="1"/>
</dbReference>
<dbReference type="PROSITE" id="PS00188">
    <property type="entry name" value="BIOTIN"/>
    <property type="match status" value="1"/>
</dbReference>
<gene>
    <name evidence="8" type="ORF">PACLA_8A037377</name>
</gene>
<comment type="pathway">
    <text evidence="1">Metabolic intermediate metabolism; propanoyl-CoA degradation; succinyl-CoA from propanoyl-CoA: step 1/3.</text>
</comment>
<keyword evidence="9" id="KW-1185">Reference proteome</keyword>
<dbReference type="SUPFAM" id="SSF51230">
    <property type="entry name" value="Single hybrid motif"/>
    <property type="match status" value="1"/>
</dbReference>
<reference evidence="8" key="1">
    <citation type="submission" date="2020-04" db="EMBL/GenBank/DDBJ databases">
        <authorList>
            <person name="Alioto T."/>
            <person name="Alioto T."/>
            <person name="Gomez Garrido J."/>
        </authorList>
    </citation>
    <scope>NUCLEOTIDE SEQUENCE</scope>
    <source>
        <strain evidence="8">A484AB</strain>
    </source>
</reference>
<keyword evidence="3" id="KW-0460">Magnesium</keyword>
<dbReference type="AlphaFoldDB" id="A0A7D9EG99"/>
<dbReference type="GO" id="GO:0004658">
    <property type="term" value="F:propionyl-CoA carboxylase activity"/>
    <property type="evidence" value="ECO:0007669"/>
    <property type="project" value="UniProtKB-EC"/>
</dbReference>
<evidence type="ECO:0000256" key="6">
    <source>
        <dbReference type="ARBA" id="ARBA00023267"/>
    </source>
</evidence>
<dbReference type="InterPro" id="IPR000089">
    <property type="entry name" value="Biotin_lipoyl"/>
</dbReference>
<protein>
    <recommendedName>
        <fullName evidence="2">propionyl-CoA carboxylase</fullName>
        <ecNumber evidence="2">6.4.1.3</ecNumber>
    </recommendedName>
</protein>
<dbReference type="OrthoDB" id="196847at2759"/>
<comment type="catalytic activity">
    <reaction evidence="7">
        <text>propanoyl-CoA + hydrogencarbonate + ATP = (S)-methylmalonyl-CoA + ADP + phosphate + H(+)</text>
        <dbReference type="Rhea" id="RHEA:23720"/>
        <dbReference type="ChEBI" id="CHEBI:15378"/>
        <dbReference type="ChEBI" id="CHEBI:17544"/>
        <dbReference type="ChEBI" id="CHEBI:30616"/>
        <dbReference type="ChEBI" id="CHEBI:43474"/>
        <dbReference type="ChEBI" id="CHEBI:57327"/>
        <dbReference type="ChEBI" id="CHEBI:57392"/>
        <dbReference type="ChEBI" id="CHEBI:456216"/>
        <dbReference type="EC" id="6.4.1.3"/>
    </reaction>
    <physiologicalReaction direction="left-to-right" evidence="7">
        <dbReference type="Rhea" id="RHEA:23721"/>
    </physiologicalReaction>
</comment>
<dbReference type="InterPro" id="IPR011053">
    <property type="entry name" value="Single_hybrid_motif"/>
</dbReference>
<evidence type="ECO:0000313" key="8">
    <source>
        <dbReference type="EMBL" id="CAB4008285.1"/>
    </source>
</evidence>